<evidence type="ECO:0000256" key="3">
    <source>
        <dbReference type="ARBA" id="ARBA00022777"/>
    </source>
</evidence>
<name>A0A4V6T5T4_9ACTN</name>
<feature type="compositionally biased region" description="Basic and acidic residues" evidence="4">
    <location>
        <begin position="42"/>
        <end position="57"/>
    </location>
</feature>
<evidence type="ECO:0000256" key="4">
    <source>
        <dbReference type="SAM" id="MobiDB-lite"/>
    </source>
</evidence>
<dbReference type="EMBL" id="STGW01000014">
    <property type="protein sequence ID" value="THV09306.1"/>
    <property type="molecule type" value="Genomic_DNA"/>
</dbReference>
<dbReference type="GO" id="GO:0004674">
    <property type="term" value="F:protein serine/threonine kinase activity"/>
    <property type="evidence" value="ECO:0007669"/>
    <property type="project" value="TreeGrafter"/>
</dbReference>
<dbReference type="Proteomes" id="UP000307087">
    <property type="component" value="Unassembled WGS sequence"/>
</dbReference>
<feature type="compositionally biased region" description="Polar residues" evidence="4">
    <location>
        <begin position="1"/>
        <end position="19"/>
    </location>
</feature>
<accession>A0A4V6T5T4</accession>
<organism evidence="6 7">
    <name type="scientific">Nocardioides caeni</name>
    <dbReference type="NCBI Taxonomy" id="574700"/>
    <lineage>
        <taxon>Bacteria</taxon>
        <taxon>Bacillati</taxon>
        <taxon>Actinomycetota</taxon>
        <taxon>Actinomycetes</taxon>
        <taxon>Propionibacteriales</taxon>
        <taxon>Nocardioidaceae</taxon>
        <taxon>Nocardioides</taxon>
    </lineage>
</organism>
<dbReference type="Pfam" id="PF07804">
    <property type="entry name" value="HipA_C"/>
    <property type="match status" value="1"/>
</dbReference>
<evidence type="ECO:0000256" key="2">
    <source>
        <dbReference type="ARBA" id="ARBA00022679"/>
    </source>
</evidence>
<comment type="caution">
    <text evidence="6">The sequence shown here is derived from an EMBL/GenBank/DDBJ whole genome shotgun (WGS) entry which is preliminary data.</text>
</comment>
<keyword evidence="3" id="KW-0418">Kinase</keyword>
<proteinExistence type="inferred from homology"/>
<evidence type="ECO:0000256" key="1">
    <source>
        <dbReference type="ARBA" id="ARBA00010164"/>
    </source>
</evidence>
<keyword evidence="7" id="KW-1185">Reference proteome</keyword>
<evidence type="ECO:0000313" key="7">
    <source>
        <dbReference type="Proteomes" id="UP000307087"/>
    </source>
</evidence>
<feature type="domain" description="HipA-like C-terminal" evidence="5">
    <location>
        <begin position="170"/>
        <end position="372"/>
    </location>
</feature>
<evidence type="ECO:0000313" key="6">
    <source>
        <dbReference type="EMBL" id="THV09306.1"/>
    </source>
</evidence>
<protein>
    <submittedName>
        <fullName evidence="6">HipA domain-containing protein</fullName>
    </submittedName>
</protein>
<reference evidence="6 7" key="1">
    <citation type="journal article" date="2009" name="Int. J. Syst. Evol. Microbiol.">
        <title>Nocardioides caeni sp. nov., isolated from wastewater.</title>
        <authorList>
            <person name="Yoon J.H."/>
            <person name="Kang S.J."/>
            <person name="Park S."/>
            <person name="Kim W."/>
            <person name="Oh T.K."/>
        </authorList>
    </citation>
    <scope>NUCLEOTIDE SEQUENCE [LARGE SCALE GENOMIC DNA]</scope>
    <source>
        <strain evidence="6 7">DSM 23134</strain>
    </source>
</reference>
<dbReference type="InterPro" id="IPR012893">
    <property type="entry name" value="HipA-like_C"/>
</dbReference>
<gene>
    <name evidence="6" type="ORF">E9934_16320</name>
</gene>
<comment type="similarity">
    <text evidence="1">Belongs to the HipA Ser/Thr kinase family.</text>
</comment>
<keyword evidence="2" id="KW-0808">Transferase</keyword>
<dbReference type="AlphaFoldDB" id="A0A4V6T5T4"/>
<dbReference type="InterPro" id="IPR052028">
    <property type="entry name" value="HipA_Ser/Thr_kinase"/>
</dbReference>
<evidence type="ECO:0000259" key="5">
    <source>
        <dbReference type="Pfam" id="PF07804"/>
    </source>
</evidence>
<dbReference type="PANTHER" id="PTHR37419:SF8">
    <property type="entry name" value="TOXIN YJJJ"/>
    <property type="match status" value="1"/>
</dbReference>
<dbReference type="GO" id="GO:0005829">
    <property type="term" value="C:cytosol"/>
    <property type="evidence" value="ECO:0007669"/>
    <property type="project" value="TreeGrafter"/>
</dbReference>
<dbReference type="PANTHER" id="PTHR37419">
    <property type="entry name" value="SERINE/THREONINE-PROTEIN KINASE TOXIN HIPA"/>
    <property type="match status" value="1"/>
</dbReference>
<feature type="region of interest" description="Disordered" evidence="4">
    <location>
        <begin position="1"/>
        <end position="57"/>
    </location>
</feature>
<sequence length="410" mass="43870">MSAPTSTCCAPSVSSSARSTPPIPTRPISVAPGPTRSCRSGSGDRRDEPPAPDRARGHIDVAGETVHAGTATWWGRRLVQKKLRLDAAAAGQAPPPVTDVDFLVGVSDHSRQGNLGYAEPGTGEFLVSGATVPKLVALPDLLAAADRVAADDDPETAAALKTLLDAGSTTLGGARPKASVEDEGRLLIAKFPHQDDEWDVMAWEKTALDLAERCGIEVPERRLVDVGGRHVLMLTRFDRAAERLGYISVRTLSEARSSAGNDYLDMVAAIEDHSANAVSDLRATWHRIAFTVAANNTDDHFRNHGFLRTRGGWTLAPAFDINIDPRLERGRATSLAGADRREASLRALVHGAAYFGMAEDEATAGLHRIAEVLEDWRAVARSNDVPDRELDHVGLVLDDYRARVGAAGHG</sequence>